<protein>
    <submittedName>
        <fullName evidence="1">Uncharacterized protein</fullName>
    </submittedName>
</protein>
<reference evidence="1" key="1">
    <citation type="submission" date="2013-11" db="EMBL/GenBank/DDBJ databases">
        <title>Genome sequence of the fusiform rust pathogen reveals effectors for host alternation and coevolution with pine.</title>
        <authorList>
            <consortium name="DOE Joint Genome Institute"/>
            <person name="Smith K."/>
            <person name="Pendleton A."/>
            <person name="Kubisiak T."/>
            <person name="Anderson C."/>
            <person name="Salamov A."/>
            <person name="Aerts A."/>
            <person name="Riley R."/>
            <person name="Clum A."/>
            <person name="Lindquist E."/>
            <person name="Ence D."/>
            <person name="Campbell M."/>
            <person name="Kronenberg Z."/>
            <person name="Feau N."/>
            <person name="Dhillon B."/>
            <person name="Hamelin R."/>
            <person name="Burleigh J."/>
            <person name="Smith J."/>
            <person name="Yandell M."/>
            <person name="Nelson C."/>
            <person name="Grigoriev I."/>
            <person name="Davis J."/>
        </authorList>
    </citation>
    <scope>NUCLEOTIDE SEQUENCE</scope>
    <source>
        <strain evidence="1">G11</strain>
    </source>
</reference>
<gene>
    <name evidence="1" type="ORF">CROQUDRAFT_351725</name>
</gene>
<keyword evidence="2" id="KW-1185">Reference proteome</keyword>
<proteinExistence type="predicted"/>
<dbReference type="Proteomes" id="UP000886653">
    <property type="component" value="Unassembled WGS sequence"/>
</dbReference>
<evidence type="ECO:0000313" key="1">
    <source>
        <dbReference type="EMBL" id="KAG0149164.1"/>
    </source>
</evidence>
<dbReference type="EMBL" id="MU167230">
    <property type="protein sequence ID" value="KAG0149164.1"/>
    <property type="molecule type" value="Genomic_DNA"/>
</dbReference>
<sequence length="177" mass="19091">MQAHPATVCTGIQVNEVCKCSQSHTLWGHRYCSHQACPSCCNEFGFIPCPQHKKLPQAGINSNPENLATQTASPPHLPATVLSAPNARLPLLPATLSAFSIPTTPSILCPVISQNDPFSHVSLQLNQTSTASLLASEVAKFDPYHHVRRFGMGGKSSKVVAWFAVSSSLIQTILQYE</sequence>
<organism evidence="1 2">
    <name type="scientific">Cronartium quercuum f. sp. fusiforme G11</name>
    <dbReference type="NCBI Taxonomy" id="708437"/>
    <lineage>
        <taxon>Eukaryota</taxon>
        <taxon>Fungi</taxon>
        <taxon>Dikarya</taxon>
        <taxon>Basidiomycota</taxon>
        <taxon>Pucciniomycotina</taxon>
        <taxon>Pucciniomycetes</taxon>
        <taxon>Pucciniales</taxon>
        <taxon>Coleosporiaceae</taxon>
        <taxon>Cronartium</taxon>
    </lineage>
</organism>
<comment type="caution">
    <text evidence="1">The sequence shown here is derived from an EMBL/GenBank/DDBJ whole genome shotgun (WGS) entry which is preliminary data.</text>
</comment>
<dbReference type="AlphaFoldDB" id="A0A9P6NS13"/>
<name>A0A9P6NS13_9BASI</name>
<accession>A0A9P6NS13</accession>
<evidence type="ECO:0000313" key="2">
    <source>
        <dbReference type="Proteomes" id="UP000886653"/>
    </source>
</evidence>